<dbReference type="SMART" id="SM00855">
    <property type="entry name" value="PGAM"/>
    <property type="match status" value="1"/>
</dbReference>
<evidence type="ECO:0000256" key="1">
    <source>
        <dbReference type="ARBA" id="ARBA00022801"/>
    </source>
</evidence>
<accession>A0ABR8S067</accession>
<sequence>MSKTATVFLVRHAEALSVDEDDPELSSAGEEQARRLAERFIGVDVAAILHSPRRRASSTASAIHRANSGAEIIASELLNDRTPVPSDERREGYTDLLLQWLEQVPEAERDPDGVAIEAALRDLTQIARRRGAIIAVTHNFVIGAMVQRVLQCPQPLWTRLNSDNAGVTRIDCSKQIVLRSFNGRGP</sequence>
<protein>
    <submittedName>
        <fullName evidence="2">Histidine phosphatase family protein</fullName>
    </submittedName>
</protein>
<dbReference type="Gene3D" id="3.40.50.1240">
    <property type="entry name" value="Phosphoglycerate mutase-like"/>
    <property type="match status" value="1"/>
</dbReference>
<reference evidence="2 3" key="1">
    <citation type="submission" date="2020-08" db="EMBL/GenBank/DDBJ databases">
        <title>A Genomic Blueprint of the Chicken Gut Microbiome.</title>
        <authorList>
            <person name="Gilroy R."/>
            <person name="Ravi A."/>
            <person name="Getino M."/>
            <person name="Pursley I."/>
            <person name="Horton D.L."/>
            <person name="Alikhan N.-F."/>
            <person name="Baker D."/>
            <person name="Gharbi K."/>
            <person name="Hall N."/>
            <person name="Watson M."/>
            <person name="Adriaenssens E.M."/>
            <person name="Foster-Nyarko E."/>
            <person name="Jarju S."/>
            <person name="Secka A."/>
            <person name="Antonio M."/>
            <person name="Oren A."/>
            <person name="Chaudhuri R."/>
            <person name="La Ragione R.M."/>
            <person name="Hildebrand F."/>
            <person name="Pallen M.J."/>
        </authorList>
    </citation>
    <scope>NUCLEOTIDE SEQUENCE [LARGE SCALE GENOMIC DNA]</scope>
    <source>
        <strain evidence="2 3">Sa4CUA7</strain>
    </source>
</reference>
<keyword evidence="3" id="KW-1185">Reference proteome</keyword>
<dbReference type="Pfam" id="PF00300">
    <property type="entry name" value="His_Phos_1"/>
    <property type="match status" value="1"/>
</dbReference>
<dbReference type="InterPro" id="IPR051021">
    <property type="entry name" value="Mito_Ser/Thr_phosphatase"/>
</dbReference>
<evidence type="ECO:0000313" key="3">
    <source>
        <dbReference type="Proteomes" id="UP000648352"/>
    </source>
</evidence>
<name>A0ABR8S067_9MICO</name>
<dbReference type="CDD" id="cd07067">
    <property type="entry name" value="HP_PGM_like"/>
    <property type="match status" value="1"/>
</dbReference>
<dbReference type="PANTHER" id="PTHR20935:SF0">
    <property type="entry name" value="SERINE_THREONINE-PROTEIN PHOSPHATASE PGAM5, MITOCHONDRIAL"/>
    <property type="match status" value="1"/>
</dbReference>
<comment type="caution">
    <text evidence="2">The sequence shown here is derived from an EMBL/GenBank/DDBJ whole genome shotgun (WGS) entry which is preliminary data.</text>
</comment>
<dbReference type="RefSeq" id="WP_191717847.1">
    <property type="nucleotide sequence ID" value="NZ_JACSQP010000002.1"/>
</dbReference>
<evidence type="ECO:0000313" key="2">
    <source>
        <dbReference type="EMBL" id="MBD7956840.1"/>
    </source>
</evidence>
<proteinExistence type="predicted"/>
<dbReference type="PANTHER" id="PTHR20935">
    <property type="entry name" value="PHOSPHOGLYCERATE MUTASE-RELATED"/>
    <property type="match status" value="1"/>
</dbReference>
<dbReference type="EMBL" id="JACSQP010000002">
    <property type="protein sequence ID" value="MBD7956840.1"/>
    <property type="molecule type" value="Genomic_DNA"/>
</dbReference>
<dbReference type="InterPro" id="IPR013078">
    <property type="entry name" value="His_Pase_superF_clade-1"/>
</dbReference>
<dbReference type="SUPFAM" id="SSF53254">
    <property type="entry name" value="Phosphoglycerate mutase-like"/>
    <property type="match status" value="1"/>
</dbReference>
<organism evidence="2 3">
    <name type="scientific">Microbacterium pullorum</name>
    <dbReference type="NCBI Taxonomy" id="2762236"/>
    <lineage>
        <taxon>Bacteria</taxon>
        <taxon>Bacillati</taxon>
        <taxon>Actinomycetota</taxon>
        <taxon>Actinomycetes</taxon>
        <taxon>Micrococcales</taxon>
        <taxon>Microbacteriaceae</taxon>
        <taxon>Microbacterium</taxon>
    </lineage>
</organism>
<dbReference type="Proteomes" id="UP000648352">
    <property type="component" value="Unassembled WGS sequence"/>
</dbReference>
<keyword evidence="1" id="KW-0378">Hydrolase</keyword>
<dbReference type="InterPro" id="IPR029033">
    <property type="entry name" value="His_PPase_superfam"/>
</dbReference>
<gene>
    <name evidence="2" type="ORF">H9651_04265</name>
</gene>